<keyword evidence="2" id="KW-1185">Reference proteome</keyword>
<proteinExistence type="predicted"/>
<accession>A0A316D3N9</accession>
<organism evidence="1 2">
    <name type="scientific">Tumebacillus permanentifrigoris</name>
    <dbReference type="NCBI Taxonomy" id="378543"/>
    <lineage>
        <taxon>Bacteria</taxon>
        <taxon>Bacillati</taxon>
        <taxon>Bacillota</taxon>
        <taxon>Bacilli</taxon>
        <taxon>Bacillales</taxon>
        <taxon>Alicyclobacillaceae</taxon>
        <taxon>Tumebacillus</taxon>
    </lineage>
</organism>
<evidence type="ECO:0000313" key="2">
    <source>
        <dbReference type="Proteomes" id="UP000245634"/>
    </source>
</evidence>
<reference evidence="1 2" key="1">
    <citation type="submission" date="2018-05" db="EMBL/GenBank/DDBJ databases">
        <title>Genomic Encyclopedia of Type Strains, Phase IV (KMG-IV): sequencing the most valuable type-strain genomes for metagenomic binning, comparative biology and taxonomic classification.</title>
        <authorList>
            <person name="Goeker M."/>
        </authorList>
    </citation>
    <scope>NUCLEOTIDE SEQUENCE [LARGE SCALE GENOMIC DNA]</scope>
    <source>
        <strain evidence="1 2">DSM 18773</strain>
    </source>
</reference>
<dbReference type="Proteomes" id="UP000245634">
    <property type="component" value="Unassembled WGS sequence"/>
</dbReference>
<name>A0A316D3N9_9BACL</name>
<protein>
    <submittedName>
        <fullName evidence="1">Uncharacterized protein</fullName>
    </submittedName>
</protein>
<dbReference type="AlphaFoldDB" id="A0A316D3N9"/>
<dbReference type="EMBL" id="QGGL01000020">
    <property type="protein sequence ID" value="PWK06242.1"/>
    <property type="molecule type" value="Genomic_DNA"/>
</dbReference>
<comment type="caution">
    <text evidence="1">The sequence shown here is derived from an EMBL/GenBank/DDBJ whole genome shotgun (WGS) entry which is preliminary data.</text>
</comment>
<sequence length="198" mass="23387">MPSCDFGRPCDCRDCKRIDYTIICPHCYFENVVSVDGIAKWETDRKGYTGVSLTKPDLPFRDLNCYSCKTMIRDAGVFDNIRIEVMERNLGRQRAIEQGRVCVSCRKVEGYDGVFWERDERYKEKDGKKYCTTCLSKILEKETPNPSDTESKYEFDKSRLEWVLRKVRQPCIRCQKKRWLNVENTWKKQCSSCYSSTR</sequence>
<gene>
    <name evidence="1" type="ORF">C7459_1203</name>
</gene>
<evidence type="ECO:0000313" key="1">
    <source>
        <dbReference type="EMBL" id="PWK06242.1"/>
    </source>
</evidence>